<dbReference type="EMBL" id="SNZV01000002">
    <property type="protein sequence ID" value="TDS15831.1"/>
    <property type="molecule type" value="Genomic_DNA"/>
</dbReference>
<dbReference type="Proteomes" id="UP000294752">
    <property type="component" value="Unassembled WGS sequence"/>
</dbReference>
<sequence>MFSAGRAVAVTVFPFIFVRSQSLISDYVLLQHERIHIRQALELAVLPFYVWYLLEFIVRYCRCGNFQKAYRSISFEQEAYAHETEPHYLERRQCWAFLNYFKTS</sequence>
<reference evidence="1 2" key="1">
    <citation type="submission" date="2019-03" db="EMBL/GenBank/DDBJ databases">
        <title>Genomic Encyclopedia of Type Strains, Phase III (KMG-III): the genomes of soil and plant-associated and newly described type strains.</title>
        <authorList>
            <person name="Whitman W."/>
        </authorList>
    </citation>
    <scope>NUCLEOTIDE SEQUENCE [LARGE SCALE GENOMIC DNA]</scope>
    <source>
        <strain evidence="1 2">CGMCC 1.12801</strain>
    </source>
</reference>
<dbReference type="OrthoDB" id="1027344at2"/>
<evidence type="ECO:0000313" key="1">
    <source>
        <dbReference type="EMBL" id="TDS15831.1"/>
    </source>
</evidence>
<organism evidence="1 2">
    <name type="scientific">Sphingobacterium paludis</name>
    <dbReference type="NCBI Taxonomy" id="1476465"/>
    <lineage>
        <taxon>Bacteria</taxon>
        <taxon>Pseudomonadati</taxon>
        <taxon>Bacteroidota</taxon>
        <taxon>Sphingobacteriia</taxon>
        <taxon>Sphingobacteriales</taxon>
        <taxon>Sphingobacteriaceae</taxon>
        <taxon>Sphingobacterium</taxon>
    </lineage>
</organism>
<keyword evidence="2" id="KW-1185">Reference proteome</keyword>
<proteinExistence type="predicted"/>
<evidence type="ECO:0008006" key="3">
    <source>
        <dbReference type="Google" id="ProtNLM"/>
    </source>
</evidence>
<gene>
    <name evidence="1" type="ORF">B0I21_102147</name>
</gene>
<comment type="caution">
    <text evidence="1">The sequence shown here is derived from an EMBL/GenBank/DDBJ whole genome shotgun (WGS) entry which is preliminary data.</text>
</comment>
<protein>
    <recommendedName>
        <fullName evidence="3">DUF4157 domain-containing protein</fullName>
    </recommendedName>
</protein>
<accession>A0A4R7D6K6</accession>
<evidence type="ECO:0000313" key="2">
    <source>
        <dbReference type="Proteomes" id="UP000294752"/>
    </source>
</evidence>
<name>A0A4R7D6K6_9SPHI</name>
<dbReference type="AlphaFoldDB" id="A0A4R7D6K6"/>